<name>A0A1S1LKB5_MYCCH</name>
<dbReference type="RefSeq" id="WP_070948090.1">
    <property type="nucleotide sequence ID" value="NZ_MLIQ01000049.1"/>
</dbReference>
<accession>A0A1S1LKB5</accession>
<comment type="caution">
    <text evidence="1">The sequence shown here is derived from an EMBL/GenBank/DDBJ whole genome shotgun (WGS) entry which is preliminary data.</text>
</comment>
<proteinExistence type="predicted"/>
<organism evidence="1 2">
    <name type="scientific">Mycobacteroides chelonae</name>
    <name type="common">Mycobacterium chelonae</name>
    <dbReference type="NCBI Taxonomy" id="1774"/>
    <lineage>
        <taxon>Bacteria</taxon>
        <taxon>Bacillati</taxon>
        <taxon>Actinomycetota</taxon>
        <taxon>Actinomycetes</taxon>
        <taxon>Mycobacteriales</taxon>
        <taxon>Mycobacteriaceae</taxon>
        <taxon>Mycobacteroides</taxon>
    </lineage>
</organism>
<dbReference type="SUPFAM" id="SSF140453">
    <property type="entry name" value="EsxAB dimer-like"/>
    <property type="match status" value="1"/>
</dbReference>
<dbReference type="AlphaFoldDB" id="A0A1S1LKB5"/>
<sequence>MADVAIDHSVAGHLVDQMEQHSDGFYQTWQATVREFEDLKASGAMTGTASDACQLAVQRTSEHVAQLHQKEKTLFENIRNAHTDDLHNEEESGSMFHGLGTH</sequence>
<protein>
    <submittedName>
        <fullName evidence="1">Uncharacterized protein</fullName>
    </submittedName>
</protein>
<gene>
    <name evidence="1" type="ORF">BKG82_28070</name>
</gene>
<dbReference type="InterPro" id="IPR036689">
    <property type="entry name" value="ESAT-6-like_sf"/>
</dbReference>
<dbReference type="EMBL" id="MLIQ01000049">
    <property type="protein sequence ID" value="OHU46067.1"/>
    <property type="molecule type" value="Genomic_DNA"/>
</dbReference>
<reference evidence="1 2" key="1">
    <citation type="submission" date="2016-10" db="EMBL/GenBank/DDBJ databases">
        <title>Evaluation of Human, Veterinary and Environmental Mycobacterium chelonae Isolates by Core Genome Phylogenomic Analysis, Targeted Gene Comparison, and Anti-microbial Susceptibility Patterns: A Tale of Mistaken Identities.</title>
        <authorList>
            <person name="Fogelson S.B."/>
            <person name="Camus A.C."/>
            <person name="Lorenz W."/>
            <person name="Vasireddy R."/>
            <person name="Vasireddy S."/>
            <person name="Smith T."/>
            <person name="Brown-Elliott B.A."/>
            <person name="Wallace R.J.Jr."/>
            <person name="Hasan N.A."/>
            <person name="Reischl U."/>
            <person name="Sanchez S."/>
        </authorList>
    </citation>
    <scope>NUCLEOTIDE SEQUENCE [LARGE SCALE GENOMIC DNA]</scope>
    <source>
        <strain evidence="1 2">15515</strain>
    </source>
</reference>
<evidence type="ECO:0000313" key="2">
    <source>
        <dbReference type="Proteomes" id="UP000180043"/>
    </source>
</evidence>
<dbReference type="Proteomes" id="UP000180043">
    <property type="component" value="Unassembled WGS sequence"/>
</dbReference>
<evidence type="ECO:0000313" key="1">
    <source>
        <dbReference type="EMBL" id="OHU46067.1"/>
    </source>
</evidence>